<gene>
    <name evidence="1" type="ORF">GCM10009579_37040</name>
</gene>
<protein>
    <submittedName>
        <fullName evidence="1">Uncharacterized protein</fullName>
    </submittedName>
</protein>
<evidence type="ECO:0000313" key="2">
    <source>
        <dbReference type="Proteomes" id="UP001500282"/>
    </source>
</evidence>
<accession>A0ABP4HMU9</accession>
<comment type="caution">
    <text evidence="1">The sequence shown here is derived from an EMBL/GenBank/DDBJ whole genome shotgun (WGS) entry which is preliminary data.</text>
</comment>
<dbReference type="Proteomes" id="UP001500282">
    <property type="component" value="Unassembled WGS sequence"/>
</dbReference>
<dbReference type="EMBL" id="BAAAIH010000018">
    <property type="protein sequence ID" value="GAA1274645.1"/>
    <property type="molecule type" value="Genomic_DNA"/>
</dbReference>
<sequence>MRLASLSLISYTRVKLLHRCKNLSAKCAMRSYPGRTLPWARTAGKDLTVRLALDPLDATPFLIGRRARTRTATEPTVGSAE</sequence>
<evidence type="ECO:0000313" key="1">
    <source>
        <dbReference type="EMBL" id="GAA1274645.1"/>
    </source>
</evidence>
<proteinExistence type="predicted"/>
<keyword evidence="2" id="KW-1185">Reference proteome</keyword>
<reference evidence="2" key="1">
    <citation type="journal article" date="2019" name="Int. J. Syst. Evol. Microbiol.">
        <title>The Global Catalogue of Microorganisms (GCM) 10K type strain sequencing project: providing services to taxonomists for standard genome sequencing and annotation.</title>
        <authorList>
            <consortium name="The Broad Institute Genomics Platform"/>
            <consortium name="The Broad Institute Genome Sequencing Center for Infectious Disease"/>
            <person name="Wu L."/>
            <person name="Ma J."/>
        </authorList>
    </citation>
    <scope>NUCLEOTIDE SEQUENCE [LARGE SCALE GENOMIC DNA]</scope>
    <source>
        <strain evidence="2">JCM 11448</strain>
    </source>
</reference>
<name>A0ABP4HMU9_9ACTN</name>
<organism evidence="1 2">
    <name type="scientific">Streptomyces javensis</name>
    <dbReference type="NCBI Taxonomy" id="114698"/>
    <lineage>
        <taxon>Bacteria</taxon>
        <taxon>Bacillati</taxon>
        <taxon>Actinomycetota</taxon>
        <taxon>Actinomycetes</taxon>
        <taxon>Kitasatosporales</taxon>
        <taxon>Streptomycetaceae</taxon>
        <taxon>Streptomyces</taxon>
        <taxon>Streptomyces violaceusniger group</taxon>
    </lineage>
</organism>